<organism evidence="1">
    <name type="scientific">Anguilla anguilla</name>
    <name type="common">European freshwater eel</name>
    <name type="synonym">Muraena anguilla</name>
    <dbReference type="NCBI Taxonomy" id="7936"/>
    <lineage>
        <taxon>Eukaryota</taxon>
        <taxon>Metazoa</taxon>
        <taxon>Chordata</taxon>
        <taxon>Craniata</taxon>
        <taxon>Vertebrata</taxon>
        <taxon>Euteleostomi</taxon>
        <taxon>Actinopterygii</taxon>
        <taxon>Neopterygii</taxon>
        <taxon>Teleostei</taxon>
        <taxon>Anguilliformes</taxon>
        <taxon>Anguillidae</taxon>
        <taxon>Anguilla</taxon>
    </lineage>
</organism>
<accession>A0A0E9P664</accession>
<dbReference type="EMBL" id="GBXM01109184">
    <property type="protein sequence ID" value="JAG99392.1"/>
    <property type="molecule type" value="Transcribed_RNA"/>
</dbReference>
<protein>
    <submittedName>
        <fullName evidence="1">Uncharacterized protein</fullName>
    </submittedName>
</protein>
<proteinExistence type="predicted"/>
<name>A0A0E9P664_ANGAN</name>
<evidence type="ECO:0000313" key="1">
    <source>
        <dbReference type="EMBL" id="JAG99392.1"/>
    </source>
</evidence>
<sequence>MPLLFALDHCKITSWQLNGYVPSYPSR</sequence>
<dbReference type="AlphaFoldDB" id="A0A0E9P664"/>
<reference evidence="1" key="1">
    <citation type="submission" date="2014-11" db="EMBL/GenBank/DDBJ databases">
        <authorList>
            <person name="Amaro Gonzalez C."/>
        </authorList>
    </citation>
    <scope>NUCLEOTIDE SEQUENCE</scope>
</reference>
<reference evidence="1" key="2">
    <citation type="journal article" date="2015" name="Fish Shellfish Immunol.">
        <title>Early steps in the European eel (Anguilla anguilla)-Vibrio vulnificus interaction in the gills: Role of the RtxA13 toxin.</title>
        <authorList>
            <person name="Callol A."/>
            <person name="Pajuelo D."/>
            <person name="Ebbesson L."/>
            <person name="Teles M."/>
            <person name="MacKenzie S."/>
            <person name="Amaro C."/>
        </authorList>
    </citation>
    <scope>NUCLEOTIDE SEQUENCE</scope>
</reference>